<dbReference type="FunFam" id="1.10.30.10:FF:000006">
    <property type="entry name" value="High mobility group protein B1"/>
    <property type="match status" value="1"/>
</dbReference>
<feature type="region of interest" description="Disordered" evidence="7">
    <location>
        <begin position="177"/>
        <end position="227"/>
    </location>
</feature>
<dbReference type="InterPro" id="IPR009071">
    <property type="entry name" value="HMG_box_dom"/>
</dbReference>
<keyword evidence="3" id="KW-0677">Repeat</keyword>
<protein>
    <recommendedName>
        <fullName evidence="8">HMG box domain-containing protein</fullName>
    </recommendedName>
</protein>
<evidence type="ECO:0000259" key="8">
    <source>
        <dbReference type="PROSITE" id="PS50118"/>
    </source>
</evidence>
<comment type="similarity">
    <text evidence="2">Belongs to the HMGB family.</text>
</comment>
<evidence type="ECO:0000313" key="9">
    <source>
        <dbReference type="Proteomes" id="UP000050795"/>
    </source>
</evidence>
<reference evidence="10 11" key="2">
    <citation type="submission" date="2023-11" db="UniProtKB">
        <authorList>
            <consortium name="WormBaseParasite"/>
        </authorList>
    </citation>
    <scope>IDENTIFICATION</scope>
</reference>
<keyword evidence="9" id="KW-1185">Reference proteome</keyword>
<evidence type="ECO:0000256" key="6">
    <source>
        <dbReference type="PROSITE-ProRule" id="PRU00267"/>
    </source>
</evidence>
<evidence type="ECO:0000256" key="3">
    <source>
        <dbReference type="ARBA" id="ARBA00022737"/>
    </source>
</evidence>
<dbReference type="AlphaFoldDB" id="A0AA85KKL9"/>
<feature type="domain" description="HMG box" evidence="8">
    <location>
        <begin position="101"/>
        <end position="167"/>
    </location>
</feature>
<evidence type="ECO:0000256" key="7">
    <source>
        <dbReference type="SAM" id="MobiDB-lite"/>
    </source>
</evidence>
<proteinExistence type="inferred from homology"/>
<dbReference type="PANTHER" id="PTHR48112:SF32">
    <property type="entry name" value="HIGH MOBILITY GROUP PROTEIN B3"/>
    <property type="match status" value="1"/>
</dbReference>
<dbReference type="SMART" id="SM00398">
    <property type="entry name" value="HMG"/>
    <property type="match status" value="2"/>
</dbReference>
<dbReference type="Pfam" id="PF00505">
    <property type="entry name" value="HMG_box"/>
    <property type="match status" value="1"/>
</dbReference>
<dbReference type="Gene3D" id="1.10.30.10">
    <property type="entry name" value="High mobility group box domain"/>
    <property type="match status" value="2"/>
</dbReference>
<organism evidence="9 12">
    <name type="scientific">Trichobilharzia regenti</name>
    <name type="common">Nasal bird schistosome</name>
    <dbReference type="NCBI Taxonomy" id="157069"/>
    <lineage>
        <taxon>Eukaryota</taxon>
        <taxon>Metazoa</taxon>
        <taxon>Spiralia</taxon>
        <taxon>Lophotrochozoa</taxon>
        <taxon>Platyhelminthes</taxon>
        <taxon>Trematoda</taxon>
        <taxon>Digenea</taxon>
        <taxon>Strigeidida</taxon>
        <taxon>Schistosomatoidea</taxon>
        <taxon>Schistosomatidae</taxon>
        <taxon>Trichobilharzia</taxon>
    </lineage>
</organism>
<dbReference type="CDD" id="cd21978">
    <property type="entry name" value="HMG-box_HMGB_rpt1"/>
    <property type="match status" value="1"/>
</dbReference>
<name>A0AA85KKL9_TRIRE</name>
<dbReference type="PANTHER" id="PTHR48112">
    <property type="entry name" value="HIGH MOBILITY GROUP PROTEIN DSP1"/>
    <property type="match status" value="1"/>
</dbReference>
<evidence type="ECO:0000256" key="5">
    <source>
        <dbReference type="ARBA" id="ARBA00023242"/>
    </source>
</evidence>
<feature type="DNA-binding region" description="HMG box" evidence="6">
    <location>
        <begin position="11"/>
        <end position="81"/>
    </location>
</feature>
<dbReference type="Pfam" id="PF09011">
    <property type="entry name" value="HMG_box_2"/>
    <property type="match status" value="1"/>
</dbReference>
<dbReference type="WBParaSite" id="TREG1_94060.13">
    <property type="protein sequence ID" value="TREG1_94060.13"/>
    <property type="gene ID" value="TREG1_94060"/>
</dbReference>
<dbReference type="InterPro" id="IPR050342">
    <property type="entry name" value="HMGB"/>
</dbReference>
<keyword evidence="4 6" id="KW-0238">DNA-binding</keyword>
<feature type="compositionally biased region" description="Polar residues" evidence="7">
    <location>
        <begin position="180"/>
        <end position="202"/>
    </location>
</feature>
<feature type="DNA-binding region" description="HMG box" evidence="6">
    <location>
        <begin position="101"/>
        <end position="167"/>
    </location>
</feature>
<dbReference type="Proteomes" id="UP000050795">
    <property type="component" value="Unassembled WGS sequence"/>
</dbReference>
<dbReference type="WBParaSite" id="TREG1_94270.1">
    <property type="protein sequence ID" value="TREG1_94270.1"/>
    <property type="gene ID" value="TREG1_94270"/>
</dbReference>
<keyword evidence="5 6" id="KW-0539">Nucleus</keyword>
<dbReference type="InterPro" id="IPR036910">
    <property type="entry name" value="HMG_box_dom_sf"/>
</dbReference>
<dbReference type="SUPFAM" id="SSF47095">
    <property type="entry name" value="HMG-box"/>
    <property type="match status" value="2"/>
</dbReference>
<reference evidence="9" key="1">
    <citation type="submission" date="2022-06" db="EMBL/GenBank/DDBJ databases">
        <authorList>
            <person name="Berger JAMES D."/>
            <person name="Berger JAMES D."/>
        </authorList>
    </citation>
    <scope>NUCLEOTIDE SEQUENCE [LARGE SCALE GENOMIC DNA]</scope>
</reference>
<dbReference type="PRINTS" id="PR00886">
    <property type="entry name" value="HIGHMOBLTY12"/>
</dbReference>
<feature type="region of interest" description="Disordered" evidence="7">
    <location>
        <begin position="77"/>
        <end position="100"/>
    </location>
</feature>
<dbReference type="GO" id="GO:0003677">
    <property type="term" value="F:DNA binding"/>
    <property type="evidence" value="ECO:0007669"/>
    <property type="project" value="UniProtKB-UniRule"/>
</dbReference>
<accession>A0AA85KKL9</accession>
<feature type="compositionally biased region" description="Acidic residues" evidence="7">
    <location>
        <begin position="209"/>
        <end position="227"/>
    </location>
</feature>
<evidence type="ECO:0000256" key="2">
    <source>
        <dbReference type="ARBA" id="ARBA00008774"/>
    </source>
</evidence>
<dbReference type="WBParaSite" id="TREG1_94060.12">
    <property type="protein sequence ID" value="TREG1_94060.12"/>
    <property type="gene ID" value="TREG1_94060"/>
</dbReference>
<dbReference type="PROSITE" id="PS50118">
    <property type="entry name" value="HMG_BOX_2"/>
    <property type="match status" value="2"/>
</dbReference>
<dbReference type="GO" id="GO:0005634">
    <property type="term" value="C:nucleus"/>
    <property type="evidence" value="ECO:0007669"/>
    <property type="project" value="UniProtKB-SubCell"/>
</dbReference>
<evidence type="ECO:0000256" key="1">
    <source>
        <dbReference type="ARBA" id="ARBA00004123"/>
    </source>
</evidence>
<evidence type="ECO:0000256" key="4">
    <source>
        <dbReference type="ARBA" id="ARBA00023125"/>
    </source>
</evidence>
<evidence type="ECO:0000313" key="11">
    <source>
        <dbReference type="WBParaSite" id="TREG1_94060.13"/>
    </source>
</evidence>
<evidence type="ECO:0000313" key="10">
    <source>
        <dbReference type="WBParaSite" id="TREG1_94060.12"/>
    </source>
</evidence>
<evidence type="ECO:0000313" key="12">
    <source>
        <dbReference type="WBParaSite" id="TREG1_94060.14"/>
    </source>
</evidence>
<comment type="subcellular location">
    <subcellularLocation>
        <location evidence="1">Nucleus</location>
    </subcellularLocation>
</comment>
<sequence>MNKIVKDKNKPKGPMSAYACFVQVIREEHKKKHPGEQIVFRDFSKKCAERWNLMTPKEKKRFEDLAAMDRERFNREMNDYIPPDGMKKGKKRKGPKDPSVPTRAWSAFFFFCDEFRSKVRESNPDWKVADVAKELGRQWESCQDKAKYELLAQKDKQRYEEDMIKYRAGTYVPKKRVAGSVSNSTAVGASESQNPDCSTVTSVGGGDENGAELEDEEDGEADEGEEE</sequence>
<dbReference type="WBParaSite" id="TREG1_94060.14">
    <property type="protein sequence ID" value="TREG1_94060.14"/>
    <property type="gene ID" value="TREG1_94060"/>
</dbReference>
<feature type="domain" description="HMG box" evidence="8">
    <location>
        <begin position="11"/>
        <end position="81"/>
    </location>
</feature>